<organism evidence="2 3">
    <name type="scientific">Pristionchus entomophagus</name>
    <dbReference type="NCBI Taxonomy" id="358040"/>
    <lineage>
        <taxon>Eukaryota</taxon>
        <taxon>Metazoa</taxon>
        <taxon>Ecdysozoa</taxon>
        <taxon>Nematoda</taxon>
        <taxon>Chromadorea</taxon>
        <taxon>Rhabditida</taxon>
        <taxon>Rhabditina</taxon>
        <taxon>Diplogasteromorpha</taxon>
        <taxon>Diplogasteroidea</taxon>
        <taxon>Neodiplogasteridae</taxon>
        <taxon>Pristionchus</taxon>
    </lineage>
</organism>
<feature type="compositionally biased region" description="Basic and acidic residues" evidence="1">
    <location>
        <begin position="187"/>
        <end position="206"/>
    </location>
</feature>
<dbReference type="EMBL" id="BTSX01000006">
    <property type="protein sequence ID" value="GMT04378.1"/>
    <property type="molecule type" value="Genomic_DNA"/>
</dbReference>
<evidence type="ECO:0000313" key="2">
    <source>
        <dbReference type="EMBL" id="GMT04378.1"/>
    </source>
</evidence>
<feature type="region of interest" description="Disordered" evidence="1">
    <location>
        <begin position="187"/>
        <end position="277"/>
    </location>
</feature>
<dbReference type="Proteomes" id="UP001432027">
    <property type="component" value="Unassembled WGS sequence"/>
</dbReference>
<proteinExistence type="predicted"/>
<keyword evidence="3" id="KW-1185">Reference proteome</keyword>
<feature type="compositionally biased region" description="Basic and acidic residues" evidence="1">
    <location>
        <begin position="255"/>
        <end position="269"/>
    </location>
</feature>
<protein>
    <recommendedName>
        <fullName evidence="4">Chromo domain-containing protein</fullName>
    </recommendedName>
</protein>
<reference evidence="2" key="1">
    <citation type="submission" date="2023-10" db="EMBL/GenBank/DDBJ databases">
        <title>Genome assembly of Pristionchus species.</title>
        <authorList>
            <person name="Yoshida K."/>
            <person name="Sommer R.J."/>
        </authorList>
    </citation>
    <scope>NUCLEOTIDE SEQUENCE</scope>
    <source>
        <strain evidence="2">RS0144</strain>
    </source>
</reference>
<comment type="caution">
    <text evidence="2">The sequence shown here is derived from an EMBL/GenBank/DDBJ whole genome shotgun (WGS) entry which is preliminary data.</text>
</comment>
<gene>
    <name evidence="2" type="ORF">PENTCL1PPCAC_26552</name>
</gene>
<evidence type="ECO:0000256" key="1">
    <source>
        <dbReference type="SAM" id="MobiDB-lite"/>
    </source>
</evidence>
<sequence>LYVMSANGEAGQQYVVGEIVGHMRKRDLIAKGSTLAFDESDLKSSKCKYAFQVRWVGWIKDEDLTWQSFESSEDKKLPENYGRRNALELFEHTLRKKLSHEEIRKIVNEIEVVCVKDGGSESEANITENMKDPSSMVDTEEKRRKDFEESYGFNYSTSVKSYKKVRGLKIHTSDVEKNYWKNKFNNEEEKRKKNDCSRRWERKKIMDPFSQKGRRRKEMEQTKKENVHRKRAVVESVCNWQSDGKEKTNKRKKRDSNEVEESSKEEKKNPKIISLDINESAMEVDMIGLGEESR</sequence>
<accession>A0AAV5UDB5</accession>
<evidence type="ECO:0000313" key="3">
    <source>
        <dbReference type="Proteomes" id="UP001432027"/>
    </source>
</evidence>
<name>A0AAV5UDB5_9BILA</name>
<evidence type="ECO:0008006" key="4">
    <source>
        <dbReference type="Google" id="ProtNLM"/>
    </source>
</evidence>
<feature type="non-terminal residue" evidence="2">
    <location>
        <position position="1"/>
    </location>
</feature>
<dbReference type="AlphaFoldDB" id="A0AAV5UDB5"/>